<accession>A0A5N6RDV8</accession>
<keyword evidence="3" id="KW-1185">Reference proteome</keyword>
<dbReference type="InterPro" id="IPR040290">
    <property type="entry name" value="Prot_E6-like"/>
</dbReference>
<organism evidence="2 3">
    <name type="scientific">Carpinus fangiana</name>
    <dbReference type="NCBI Taxonomy" id="176857"/>
    <lineage>
        <taxon>Eukaryota</taxon>
        <taxon>Viridiplantae</taxon>
        <taxon>Streptophyta</taxon>
        <taxon>Embryophyta</taxon>
        <taxon>Tracheophyta</taxon>
        <taxon>Spermatophyta</taxon>
        <taxon>Magnoliopsida</taxon>
        <taxon>eudicotyledons</taxon>
        <taxon>Gunneridae</taxon>
        <taxon>Pentapetalae</taxon>
        <taxon>rosids</taxon>
        <taxon>fabids</taxon>
        <taxon>Fagales</taxon>
        <taxon>Betulaceae</taxon>
        <taxon>Carpinus</taxon>
    </lineage>
</organism>
<dbReference type="EMBL" id="CM017326">
    <property type="protein sequence ID" value="KAE8075980.1"/>
    <property type="molecule type" value="Genomic_DNA"/>
</dbReference>
<keyword evidence="1" id="KW-0732">Signal</keyword>
<evidence type="ECO:0000313" key="2">
    <source>
        <dbReference type="EMBL" id="KAE8075980.1"/>
    </source>
</evidence>
<dbReference type="AlphaFoldDB" id="A0A5N6RDV8"/>
<evidence type="ECO:0000256" key="1">
    <source>
        <dbReference type="SAM" id="SignalP"/>
    </source>
</evidence>
<gene>
    <name evidence="2" type="ORF">FH972_014657</name>
</gene>
<feature type="chain" id="PRO_5024357863" description="Protein E6" evidence="1">
    <location>
        <begin position="25"/>
        <end position="201"/>
    </location>
</feature>
<sequence length="201" mass="23525">MATFAKHLTVFLFSVLFTSLQIQARESKYGLYGGGSNEFPPTKETPTTTKFEDEFLTGELNGERFETGYPKTNLYNSNENSNNYNYNNNGYNSNNNNNNGYTPNYNTNGYSNNYNTNGYYSNNYNTNGYQTERQGMSDTRFLENGKYYFHVNNENNNVNGYETRKETTKNEGYYVNNMYPNEFNSMEEYEKQEENQEEFEP</sequence>
<dbReference type="PANTHER" id="PTHR35274">
    <property type="entry name" value="E6-LIKE PROTEIN"/>
    <property type="match status" value="1"/>
</dbReference>
<name>A0A5N6RDV8_9ROSI</name>
<dbReference type="PANTHER" id="PTHR35274:SF5">
    <property type="entry name" value="PROTEIN E6-LIKE"/>
    <property type="match status" value="1"/>
</dbReference>
<protein>
    <recommendedName>
        <fullName evidence="4">Protein E6</fullName>
    </recommendedName>
</protein>
<proteinExistence type="predicted"/>
<evidence type="ECO:0008006" key="4">
    <source>
        <dbReference type="Google" id="ProtNLM"/>
    </source>
</evidence>
<evidence type="ECO:0000313" key="3">
    <source>
        <dbReference type="Proteomes" id="UP000327013"/>
    </source>
</evidence>
<dbReference type="OrthoDB" id="749662at2759"/>
<dbReference type="Proteomes" id="UP000327013">
    <property type="component" value="Chromosome 6"/>
</dbReference>
<reference evidence="2 3" key="1">
    <citation type="submission" date="2019-06" db="EMBL/GenBank/DDBJ databases">
        <title>A chromosomal-level reference genome of Carpinus fangiana (Coryloideae, Betulaceae).</title>
        <authorList>
            <person name="Yang X."/>
            <person name="Wang Z."/>
            <person name="Zhang L."/>
            <person name="Hao G."/>
            <person name="Liu J."/>
            <person name="Yang Y."/>
        </authorList>
    </citation>
    <scope>NUCLEOTIDE SEQUENCE [LARGE SCALE GENOMIC DNA]</scope>
    <source>
        <strain evidence="2">Cfa_2016G</strain>
        <tissue evidence="2">Leaf</tissue>
    </source>
</reference>
<feature type="signal peptide" evidence="1">
    <location>
        <begin position="1"/>
        <end position="24"/>
    </location>
</feature>